<accession>A0A6J5M2T2</accession>
<organism evidence="1">
    <name type="scientific">uncultured Caudovirales phage</name>
    <dbReference type="NCBI Taxonomy" id="2100421"/>
    <lineage>
        <taxon>Viruses</taxon>
        <taxon>Duplodnaviria</taxon>
        <taxon>Heunggongvirae</taxon>
        <taxon>Uroviricota</taxon>
        <taxon>Caudoviricetes</taxon>
        <taxon>Peduoviridae</taxon>
        <taxon>Maltschvirus</taxon>
        <taxon>Maltschvirus maltsch</taxon>
    </lineage>
</organism>
<proteinExistence type="predicted"/>
<evidence type="ECO:0000313" key="1">
    <source>
        <dbReference type="EMBL" id="CAB4139677.1"/>
    </source>
</evidence>
<reference evidence="1" key="1">
    <citation type="submission" date="2020-04" db="EMBL/GenBank/DDBJ databases">
        <authorList>
            <person name="Chiriac C."/>
            <person name="Salcher M."/>
            <person name="Ghai R."/>
            <person name="Kavagutti S V."/>
        </authorList>
    </citation>
    <scope>NUCLEOTIDE SEQUENCE</scope>
</reference>
<dbReference type="EMBL" id="LR797466">
    <property type="protein sequence ID" value="CAB4218132.1"/>
    <property type="molecule type" value="Genomic_DNA"/>
</dbReference>
<sequence>MTDIIKSKNNVPVRYVDQNDGTFALKVATTGGGGGGNVNATIVDYGSYPGLTNAQLTTATVNVAGPLTNTQLRATPVPISGALTNTELRATPVPVSGTVATNTSITNYGSYPGLTNAQLASTTVNTSVNNTVIVKNLPTSRIKVGQVKLDVTDSQVQFPDGELINGVIIKASPLNSEVLFVGEDGVNTVNDGTGRGFFLSPGEATSLAIDNLKQIFIIGTANDFVSFIGS</sequence>
<name>A0A6J5M2T2_9CAUD</name>
<gene>
    <name evidence="2" type="ORF">UFOVP1607_2</name>
    <name evidence="1" type="ORF">UFOVP352_9</name>
</gene>
<dbReference type="EMBL" id="LR796365">
    <property type="protein sequence ID" value="CAB4139677.1"/>
    <property type="molecule type" value="Genomic_DNA"/>
</dbReference>
<evidence type="ECO:0000313" key="2">
    <source>
        <dbReference type="EMBL" id="CAB4218132.1"/>
    </source>
</evidence>
<protein>
    <submittedName>
        <fullName evidence="1">Uncharacterized protein</fullName>
    </submittedName>
</protein>